<dbReference type="InterPro" id="IPR002182">
    <property type="entry name" value="NB-ARC"/>
</dbReference>
<dbReference type="Gene3D" id="3.40.50.300">
    <property type="entry name" value="P-loop containing nucleotide triphosphate hydrolases"/>
    <property type="match status" value="1"/>
</dbReference>
<evidence type="ECO:0000259" key="4">
    <source>
        <dbReference type="Pfam" id="PF23559"/>
    </source>
</evidence>
<dbReference type="InterPro" id="IPR001611">
    <property type="entry name" value="Leu-rich_rpt"/>
</dbReference>
<dbReference type="Pfam" id="PF00931">
    <property type="entry name" value="NB-ARC"/>
    <property type="match status" value="1"/>
</dbReference>
<evidence type="ECO:0000256" key="1">
    <source>
        <dbReference type="ARBA" id="ARBA00022737"/>
    </source>
</evidence>
<dbReference type="PRINTS" id="PR00364">
    <property type="entry name" value="DISEASERSIST"/>
</dbReference>
<dbReference type="InterPro" id="IPR036388">
    <property type="entry name" value="WH-like_DNA-bd_sf"/>
</dbReference>
<dbReference type="Gene3D" id="1.10.10.10">
    <property type="entry name" value="Winged helix-like DNA-binding domain superfamily/Winged helix DNA-binding domain"/>
    <property type="match status" value="1"/>
</dbReference>
<organism evidence="6 7">
    <name type="scientific">Arachis duranensis</name>
    <name type="common">Wild peanut</name>
    <dbReference type="NCBI Taxonomy" id="130453"/>
    <lineage>
        <taxon>Eukaryota</taxon>
        <taxon>Viridiplantae</taxon>
        <taxon>Streptophyta</taxon>
        <taxon>Embryophyta</taxon>
        <taxon>Tracheophyta</taxon>
        <taxon>Spermatophyta</taxon>
        <taxon>Magnoliopsida</taxon>
        <taxon>eudicotyledons</taxon>
        <taxon>Gunneridae</taxon>
        <taxon>Pentapetalae</taxon>
        <taxon>rosids</taxon>
        <taxon>fabids</taxon>
        <taxon>Fabales</taxon>
        <taxon>Fabaceae</taxon>
        <taxon>Papilionoideae</taxon>
        <taxon>50 kb inversion clade</taxon>
        <taxon>dalbergioids sensu lato</taxon>
        <taxon>Dalbergieae</taxon>
        <taxon>Pterocarpus clade</taxon>
        <taxon>Arachis</taxon>
    </lineage>
</organism>
<dbReference type="InterPro" id="IPR032675">
    <property type="entry name" value="LRR_dom_sf"/>
</dbReference>
<evidence type="ECO:0000256" key="2">
    <source>
        <dbReference type="ARBA" id="ARBA00022821"/>
    </source>
</evidence>
<keyword evidence="1" id="KW-0677">Repeat</keyword>
<protein>
    <submittedName>
        <fullName evidence="7">Disease resistance protein RGA1</fullName>
    </submittedName>
</protein>
<dbReference type="Pfam" id="PF23559">
    <property type="entry name" value="WHD_DRP"/>
    <property type="match status" value="1"/>
</dbReference>
<feature type="domain" description="Disease resistance R13L4/SHOC-2-like LRR" evidence="5">
    <location>
        <begin position="405"/>
        <end position="676"/>
    </location>
</feature>
<dbReference type="SUPFAM" id="SSF52540">
    <property type="entry name" value="P-loop containing nucleoside triphosphate hydrolases"/>
    <property type="match status" value="1"/>
</dbReference>
<proteinExistence type="predicted"/>
<dbReference type="PROSITE" id="PS51450">
    <property type="entry name" value="LRR"/>
    <property type="match status" value="1"/>
</dbReference>
<evidence type="ECO:0000259" key="3">
    <source>
        <dbReference type="Pfam" id="PF00931"/>
    </source>
</evidence>
<dbReference type="GeneID" id="107487010"/>
<dbReference type="KEGG" id="adu:107487010"/>
<accession>A0A9C6TVW7</accession>
<feature type="domain" description="NB-ARC" evidence="3">
    <location>
        <begin position="52"/>
        <end position="108"/>
    </location>
</feature>
<evidence type="ECO:0000313" key="6">
    <source>
        <dbReference type="Proteomes" id="UP000515211"/>
    </source>
</evidence>
<keyword evidence="6" id="KW-1185">Reference proteome</keyword>
<dbReference type="GO" id="GO:0006952">
    <property type="term" value="P:defense response"/>
    <property type="evidence" value="ECO:0007669"/>
    <property type="project" value="UniProtKB-KW"/>
</dbReference>
<sequence>MANTNQNTIPKTRSITSIFRHRMGTEKKNSEYDDLLEKSNIVGAIHREREEKEIIEILMKEPAGENGDPPVVAITGIAGIGKTTLALLVCEDDKVKGRFGSPIWLNAAGKTFDELASIAGPVRNPSLLVLDDLRGEISVSELRKHDVSVGAGAIIVTTRRTQQSLGDKPMHVLPLKGLDGEQSLSLFTSLGSSNKHKEEIREILPNCNGVPLAIKLVSTFLESRAGTLQEAKLSELLPRRLMLQPHEVQLLAYVSLFPDDYLIHPDRLIHLWIAEEFAPPKESWRQVIDDFVDSGIFQDVKREEDGDGVVKSCRVHPYMQELACFVAKKKKGEFITTGIGESQPLLRASFDMRLADSVSKLELFLKEEKRSKDLRTILFHGMVESPLVLGNQQAERMNEYTCDKVLSTCKALCVLDLQHLGMNMVPSSIGKLKDLTYIDLSHNNIEKLPNSITKLSKLKTLKLSQCHLLEELPKDLKDLTKLTHLHIDGCVNIQSMPRGISNLKSLQTLSHFVVGKNEPIACHEELKDLNELSGHLEIMYPERLKFQDSSSKWMNQKKHLRRLTFRLDQHDKGNEQDQEKALQVLEPHTNLTVLHVVGYKGNKFPSWIPSLDCLVKLSLYNCSTPEPLPRLDKLQRLEVLELRRMHSLRFVAEECDDSVHRVFPSLKKLTLWDCPKLESWWRNDNNTDGESRNSIIFSCISSLQIQYCPNLTRMPLYPTLDEILVLVDSSVEPMRDTIHYGESNPTLSELLVLENSSVEPMRDTIHYGESKTAKEAKVVPFSKLKSMSIASIQKSPPERWLVKFTSLEKLHIRDCLQLEVLPSGFKLLKSLQSLTIETCPVLDLDRSPDEWEGLEKLNSLIIREIPKLKSLPMGLEKVKSLREIRLHDCAGLTSLPEKIGNLTSLVRLEICQCENLASLPKGIEKLESLDTLIIKDCPLLMPRCQPYTGNDWPKIAHLKNVVVKQTSQDFGLGKLRM</sequence>
<dbReference type="PANTHER" id="PTHR36766:SF40">
    <property type="entry name" value="DISEASE RESISTANCE PROTEIN RGA3"/>
    <property type="match status" value="1"/>
</dbReference>
<dbReference type="InterPro" id="IPR058922">
    <property type="entry name" value="WHD_DRP"/>
</dbReference>
<evidence type="ECO:0000313" key="7">
    <source>
        <dbReference type="RefSeq" id="XP_052117999.1"/>
    </source>
</evidence>
<dbReference type="AlphaFoldDB" id="A0A9C6TVW7"/>
<dbReference type="RefSeq" id="XP_052117999.1">
    <property type="nucleotide sequence ID" value="XM_052262039.1"/>
</dbReference>
<dbReference type="PANTHER" id="PTHR36766">
    <property type="entry name" value="PLANT BROAD-SPECTRUM MILDEW RESISTANCE PROTEIN RPW8"/>
    <property type="match status" value="1"/>
</dbReference>
<name>A0A9C6TVW7_ARADU</name>
<dbReference type="SUPFAM" id="SSF52058">
    <property type="entry name" value="L domain-like"/>
    <property type="match status" value="2"/>
</dbReference>
<dbReference type="GO" id="GO:0043531">
    <property type="term" value="F:ADP binding"/>
    <property type="evidence" value="ECO:0007669"/>
    <property type="project" value="InterPro"/>
</dbReference>
<dbReference type="Gene3D" id="3.80.10.10">
    <property type="entry name" value="Ribonuclease Inhibitor"/>
    <property type="match status" value="3"/>
</dbReference>
<evidence type="ECO:0000259" key="5">
    <source>
        <dbReference type="Pfam" id="PF23598"/>
    </source>
</evidence>
<keyword evidence="2" id="KW-0611">Plant defense</keyword>
<dbReference type="InterPro" id="IPR027417">
    <property type="entry name" value="P-loop_NTPase"/>
</dbReference>
<feature type="domain" description="Disease resistance protein winged helix" evidence="4">
    <location>
        <begin position="256"/>
        <end position="323"/>
    </location>
</feature>
<dbReference type="Pfam" id="PF23598">
    <property type="entry name" value="LRR_14"/>
    <property type="match status" value="1"/>
</dbReference>
<reference evidence="7" key="2">
    <citation type="submission" date="2025-08" db="UniProtKB">
        <authorList>
            <consortium name="RefSeq"/>
        </authorList>
    </citation>
    <scope>IDENTIFICATION</scope>
    <source>
        <tissue evidence="7">Whole plant</tissue>
    </source>
</reference>
<gene>
    <name evidence="7" type="primary">LOC107487010</name>
</gene>
<dbReference type="Proteomes" id="UP000515211">
    <property type="component" value="Chromosome 5"/>
</dbReference>
<reference evidence="6" key="1">
    <citation type="journal article" date="2016" name="Nat. Genet.">
        <title>The genome sequences of Arachis duranensis and Arachis ipaensis, the diploid ancestors of cultivated peanut.</title>
        <authorList>
            <person name="Bertioli D.J."/>
            <person name="Cannon S.B."/>
            <person name="Froenicke L."/>
            <person name="Huang G."/>
            <person name="Farmer A.D."/>
            <person name="Cannon E.K."/>
            <person name="Liu X."/>
            <person name="Gao D."/>
            <person name="Clevenger J."/>
            <person name="Dash S."/>
            <person name="Ren L."/>
            <person name="Moretzsohn M.C."/>
            <person name="Shirasawa K."/>
            <person name="Huang W."/>
            <person name="Vidigal B."/>
            <person name="Abernathy B."/>
            <person name="Chu Y."/>
            <person name="Niederhuth C.E."/>
            <person name="Umale P."/>
            <person name="Araujo A.C."/>
            <person name="Kozik A."/>
            <person name="Kim K.D."/>
            <person name="Burow M.D."/>
            <person name="Varshney R.K."/>
            <person name="Wang X."/>
            <person name="Zhang X."/>
            <person name="Barkley N."/>
            <person name="Guimaraes P.M."/>
            <person name="Isobe S."/>
            <person name="Guo B."/>
            <person name="Liao B."/>
            <person name="Stalker H.T."/>
            <person name="Schmitz R.J."/>
            <person name="Scheffler B.E."/>
            <person name="Leal-Bertioli S.C."/>
            <person name="Xun X."/>
            <person name="Jackson S.A."/>
            <person name="Michelmore R."/>
            <person name="Ozias-Akins P."/>
        </authorList>
    </citation>
    <scope>NUCLEOTIDE SEQUENCE [LARGE SCALE GENOMIC DNA]</scope>
    <source>
        <strain evidence="6">cv. V14167</strain>
    </source>
</reference>
<dbReference type="InterPro" id="IPR055414">
    <property type="entry name" value="LRR_R13L4/SHOC2-like"/>
</dbReference>